<evidence type="ECO:0000313" key="11">
    <source>
        <dbReference type="EMBL" id="SUG15869.1"/>
    </source>
</evidence>
<keyword evidence="8 10" id="KW-0472">Membrane</keyword>
<proteinExistence type="inferred from homology"/>
<evidence type="ECO:0000256" key="7">
    <source>
        <dbReference type="ARBA" id="ARBA00023114"/>
    </source>
</evidence>
<evidence type="ECO:0000313" key="12">
    <source>
        <dbReference type="Proteomes" id="UP000254124"/>
    </source>
</evidence>
<dbReference type="Gene3D" id="2.40.160.10">
    <property type="entry name" value="Porin"/>
    <property type="match status" value="1"/>
</dbReference>
<organism evidence="11 12">
    <name type="scientific">Salmonella enterica subsp. arizonae</name>
    <dbReference type="NCBI Taxonomy" id="59203"/>
    <lineage>
        <taxon>Bacteria</taxon>
        <taxon>Pseudomonadati</taxon>
        <taxon>Pseudomonadota</taxon>
        <taxon>Gammaproteobacteria</taxon>
        <taxon>Enterobacterales</taxon>
        <taxon>Enterobacteriaceae</taxon>
        <taxon>Salmonella</taxon>
    </lineage>
</organism>
<keyword evidence="7 10" id="KW-0626">Porin</keyword>
<comment type="similarity">
    <text evidence="2 10">Belongs to the Gram-negative porin family.</text>
</comment>
<keyword evidence="5 10" id="KW-0812">Transmembrane</keyword>
<evidence type="ECO:0000256" key="5">
    <source>
        <dbReference type="ARBA" id="ARBA00022692"/>
    </source>
</evidence>
<dbReference type="InterPro" id="IPR033900">
    <property type="entry name" value="Gram_neg_porin_domain"/>
</dbReference>
<reference evidence="11 12" key="1">
    <citation type="submission" date="2018-06" db="EMBL/GenBank/DDBJ databases">
        <authorList>
            <consortium name="Pathogen Informatics"/>
            <person name="Doyle S."/>
        </authorList>
    </citation>
    <scope>NUCLEOTIDE SEQUENCE [LARGE SCALE GENOMIC DNA]</scope>
    <source>
        <strain evidence="11 12">NCTC7295</strain>
    </source>
</reference>
<dbReference type="AlphaFoldDB" id="A0A379S6Q0"/>
<dbReference type="Pfam" id="PF00267">
    <property type="entry name" value="Porin_1"/>
    <property type="match status" value="1"/>
</dbReference>
<gene>
    <name evidence="11" type="primary">ompF_2</name>
    <name evidence="11" type="ORF">NCTC7295_03557</name>
</gene>
<keyword evidence="6" id="KW-0732">Signal</keyword>
<dbReference type="PROSITE" id="PS00576">
    <property type="entry name" value="GRAM_NEG_PORIN"/>
    <property type="match status" value="1"/>
</dbReference>
<comment type="subunit">
    <text evidence="10">Homotrimer.</text>
</comment>
<evidence type="ECO:0000256" key="4">
    <source>
        <dbReference type="ARBA" id="ARBA00022452"/>
    </source>
</evidence>
<dbReference type="PANTHER" id="PTHR34501">
    <property type="entry name" value="PROTEIN YDDL-RELATED"/>
    <property type="match status" value="1"/>
</dbReference>
<evidence type="ECO:0000256" key="2">
    <source>
        <dbReference type="ARBA" id="ARBA00007539"/>
    </source>
</evidence>
<dbReference type="PANTHER" id="PTHR34501:SF8">
    <property type="entry name" value="OUTER MEMBRANE PORIN N-RELATED"/>
    <property type="match status" value="1"/>
</dbReference>
<keyword evidence="9 10" id="KW-0998">Cell outer membrane</keyword>
<dbReference type="CDD" id="cd00342">
    <property type="entry name" value="gram_neg_porins"/>
    <property type="match status" value="1"/>
</dbReference>
<name>A0A379S6Q0_SALER</name>
<evidence type="ECO:0000256" key="9">
    <source>
        <dbReference type="ARBA" id="ARBA00023237"/>
    </source>
</evidence>
<evidence type="ECO:0000256" key="6">
    <source>
        <dbReference type="ARBA" id="ARBA00022729"/>
    </source>
</evidence>
<evidence type="ECO:0000256" key="3">
    <source>
        <dbReference type="ARBA" id="ARBA00022448"/>
    </source>
</evidence>
<keyword evidence="4" id="KW-1134">Transmembrane beta strand</keyword>
<dbReference type="InterPro" id="IPR023614">
    <property type="entry name" value="Porin_dom_sf"/>
</dbReference>
<dbReference type="GO" id="GO:0046930">
    <property type="term" value="C:pore complex"/>
    <property type="evidence" value="ECO:0007669"/>
    <property type="project" value="UniProtKB-KW"/>
</dbReference>
<protein>
    <submittedName>
        <fullName evidence="11">Outer membrane protein 1a (IAbf), porin</fullName>
    </submittedName>
</protein>
<dbReference type="PRINTS" id="PR00183">
    <property type="entry name" value="ECOLIPORIN"/>
</dbReference>
<dbReference type="InterPro" id="IPR001702">
    <property type="entry name" value="Porin_Gram-ve"/>
</dbReference>
<keyword evidence="10" id="KW-0406">Ion transport</keyword>
<dbReference type="GO" id="GO:0034220">
    <property type="term" value="P:monoatomic ion transmembrane transport"/>
    <property type="evidence" value="ECO:0007669"/>
    <property type="project" value="InterPro"/>
</dbReference>
<dbReference type="GO" id="GO:0009279">
    <property type="term" value="C:cell outer membrane"/>
    <property type="evidence" value="ECO:0007669"/>
    <property type="project" value="UniProtKB-SubCell"/>
</dbReference>
<accession>A0A379S6Q0</accession>
<evidence type="ECO:0000256" key="8">
    <source>
        <dbReference type="ARBA" id="ARBA00023136"/>
    </source>
</evidence>
<evidence type="ECO:0000256" key="1">
    <source>
        <dbReference type="ARBA" id="ARBA00004571"/>
    </source>
</evidence>
<evidence type="ECO:0000256" key="10">
    <source>
        <dbReference type="RuleBase" id="RU000469"/>
    </source>
</evidence>
<dbReference type="Proteomes" id="UP000254124">
    <property type="component" value="Unassembled WGS sequence"/>
</dbReference>
<dbReference type="InterPro" id="IPR001897">
    <property type="entry name" value="Porin_gammaproteobac"/>
</dbReference>
<dbReference type="GO" id="GO:0015288">
    <property type="term" value="F:porin activity"/>
    <property type="evidence" value="ECO:0007669"/>
    <property type="project" value="UniProtKB-KW"/>
</dbReference>
<dbReference type="InterPro" id="IPR050298">
    <property type="entry name" value="Gram-neg_bact_OMP"/>
</dbReference>
<dbReference type="SUPFAM" id="SSF56935">
    <property type="entry name" value="Porins"/>
    <property type="match status" value="1"/>
</dbReference>
<sequence length="163" mass="18140">MSSTVFGVTAAYSNSKRTNDQQDRDGNGDRAESWAVGAKYDANNVYLAAVYAETRNMSIVENTVTDTVEMANKTQNLEVVAQYQFDFGLRPAISYVQSKGKQLNGADSTADLAKYIQAGATYYFNKNMNVWVDYRFNLLDKNDYSSSYVGTDDQAAVGITYQF</sequence>
<dbReference type="EMBL" id="UGWZ01000001">
    <property type="protein sequence ID" value="SUG15869.1"/>
    <property type="molecule type" value="Genomic_DNA"/>
</dbReference>
<keyword evidence="3 10" id="KW-0813">Transport</keyword>
<dbReference type="InterPro" id="IPR013793">
    <property type="entry name" value="Porin_Gram-ve_CS"/>
</dbReference>
<dbReference type="PRINTS" id="PR00182">
    <property type="entry name" value="ECOLNEIPORIN"/>
</dbReference>
<comment type="subcellular location">
    <subcellularLocation>
        <location evidence="1 10">Cell outer membrane</location>
        <topology evidence="1 10">Multi-pass membrane protein</topology>
    </subcellularLocation>
</comment>